<feature type="signal peptide" evidence="16">
    <location>
        <begin position="1"/>
        <end position="21"/>
    </location>
</feature>
<feature type="transmembrane region" description="Helical" evidence="15">
    <location>
        <begin position="595"/>
        <end position="620"/>
    </location>
</feature>
<keyword evidence="14" id="KW-0753">Steroid metabolism</keyword>
<feature type="transmembrane region" description="Helical" evidence="15">
    <location>
        <begin position="263"/>
        <end position="288"/>
    </location>
</feature>
<dbReference type="EMBL" id="AYSA01000125">
    <property type="protein sequence ID" value="ESZ96734.1"/>
    <property type="molecule type" value="Genomic_DNA"/>
</dbReference>
<dbReference type="OrthoDB" id="6510177at2759"/>
<comment type="subcellular location">
    <subcellularLocation>
        <location evidence="1">Endomembrane system</location>
        <topology evidence="1">Multi-pass membrane protein</topology>
    </subcellularLocation>
</comment>
<keyword evidence="12" id="KW-1207">Sterol metabolism</keyword>
<evidence type="ECO:0000256" key="14">
    <source>
        <dbReference type="ARBA" id="ARBA00023221"/>
    </source>
</evidence>
<dbReference type="Pfam" id="PF12349">
    <property type="entry name" value="Sterol-sensing"/>
    <property type="match status" value="1"/>
</dbReference>
<evidence type="ECO:0000256" key="16">
    <source>
        <dbReference type="SAM" id="SignalP"/>
    </source>
</evidence>
<dbReference type="Pfam" id="PF22314">
    <property type="entry name" value="NPC1_MLD"/>
    <property type="match status" value="1"/>
</dbReference>
<feature type="transmembrane region" description="Helical" evidence="15">
    <location>
        <begin position="350"/>
        <end position="369"/>
    </location>
</feature>
<keyword evidence="11" id="KW-1015">Disulfide bond</keyword>
<dbReference type="InterPro" id="IPR004765">
    <property type="entry name" value="NPC1-like"/>
</dbReference>
<feature type="transmembrane region" description="Helical" evidence="15">
    <location>
        <begin position="1214"/>
        <end position="1237"/>
    </location>
</feature>
<comment type="caution">
    <text evidence="18">The sequence shown here is derived from an EMBL/GenBank/DDBJ whole genome shotgun (WGS) entry which is preliminary data.</text>
</comment>
<keyword evidence="9" id="KW-0443">Lipid metabolism</keyword>
<keyword evidence="19" id="KW-1185">Reference proteome</keyword>
<evidence type="ECO:0000256" key="6">
    <source>
        <dbReference type="ARBA" id="ARBA00022729"/>
    </source>
</evidence>
<dbReference type="InterPro" id="IPR053956">
    <property type="entry name" value="NPC1_MLD"/>
</dbReference>
<dbReference type="Proteomes" id="UP000019487">
    <property type="component" value="Unassembled WGS sequence"/>
</dbReference>
<feature type="transmembrane region" description="Helical" evidence="15">
    <location>
        <begin position="1071"/>
        <end position="1094"/>
    </location>
</feature>
<evidence type="ECO:0000256" key="13">
    <source>
        <dbReference type="ARBA" id="ARBA00023180"/>
    </source>
</evidence>
<dbReference type="InterPro" id="IPR053958">
    <property type="entry name" value="HMGCR/SNAP/NPC1-like_SSD"/>
</dbReference>
<proteinExistence type="inferred from homology"/>
<keyword evidence="3" id="KW-0813">Transport</keyword>
<feature type="transmembrane region" description="Helical" evidence="15">
    <location>
        <begin position="632"/>
        <end position="656"/>
    </location>
</feature>
<evidence type="ECO:0000256" key="4">
    <source>
        <dbReference type="ARBA" id="ARBA00022548"/>
    </source>
</evidence>
<feature type="transmembrane region" description="Helical" evidence="15">
    <location>
        <begin position="829"/>
        <end position="852"/>
    </location>
</feature>
<dbReference type="GO" id="GO:0015918">
    <property type="term" value="P:sterol transport"/>
    <property type="evidence" value="ECO:0007669"/>
    <property type="project" value="UniProtKB-ARBA"/>
</dbReference>
<name>W9CQ35_SCLBF</name>
<evidence type="ECO:0000256" key="9">
    <source>
        <dbReference type="ARBA" id="ARBA00023098"/>
    </source>
</evidence>
<feature type="transmembrane region" description="Helical" evidence="15">
    <location>
        <begin position="1127"/>
        <end position="1152"/>
    </location>
</feature>
<evidence type="ECO:0000256" key="12">
    <source>
        <dbReference type="ARBA" id="ARBA00023166"/>
    </source>
</evidence>
<evidence type="ECO:0000256" key="10">
    <source>
        <dbReference type="ARBA" id="ARBA00023136"/>
    </source>
</evidence>
<evidence type="ECO:0000256" key="8">
    <source>
        <dbReference type="ARBA" id="ARBA00023055"/>
    </source>
</evidence>
<dbReference type="PANTHER" id="PTHR45727">
    <property type="entry name" value="NPC INTRACELLULAR CHOLESTEROL TRANSPORTER 1"/>
    <property type="match status" value="1"/>
</dbReference>
<keyword evidence="6 16" id="KW-0732">Signal</keyword>
<evidence type="ECO:0000256" key="1">
    <source>
        <dbReference type="ARBA" id="ARBA00004127"/>
    </source>
</evidence>
<dbReference type="GO" id="GO:0012505">
    <property type="term" value="C:endomembrane system"/>
    <property type="evidence" value="ECO:0007669"/>
    <property type="project" value="UniProtKB-SubCell"/>
</dbReference>
<dbReference type="InterPro" id="IPR032190">
    <property type="entry name" value="NPC1_N"/>
</dbReference>
<comment type="similarity">
    <text evidence="2">Belongs to the patched family.</text>
</comment>
<keyword evidence="7 15" id="KW-1133">Transmembrane helix</keyword>
<evidence type="ECO:0000256" key="2">
    <source>
        <dbReference type="ARBA" id="ARBA00005585"/>
    </source>
</evidence>
<accession>W9CQ35</accession>
<feature type="transmembrane region" description="Helical" evidence="15">
    <location>
        <begin position="1173"/>
        <end position="1194"/>
    </location>
</feature>
<organism evidence="18 19">
    <name type="scientific">Sclerotinia borealis (strain F-4128)</name>
    <dbReference type="NCBI Taxonomy" id="1432307"/>
    <lineage>
        <taxon>Eukaryota</taxon>
        <taxon>Fungi</taxon>
        <taxon>Dikarya</taxon>
        <taxon>Ascomycota</taxon>
        <taxon>Pezizomycotina</taxon>
        <taxon>Leotiomycetes</taxon>
        <taxon>Helotiales</taxon>
        <taxon>Sclerotiniaceae</taxon>
        <taxon>Sclerotinia</taxon>
    </lineage>
</organism>
<dbReference type="AlphaFoldDB" id="W9CQ35"/>
<keyword evidence="13" id="KW-0325">Glycoprotein</keyword>
<dbReference type="STRING" id="1432307.W9CQ35"/>
<keyword evidence="10 15" id="KW-0472">Membrane</keyword>
<gene>
    <name evidence="18" type="ORF">SBOR_2878</name>
</gene>
<evidence type="ECO:0000256" key="5">
    <source>
        <dbReference type="ARBA" id="ARBA00022692"/>
    </source>
</evidence>
<evidence type="ECO:0000256" key="11">
    <source>
        <dbReference type="ARBA" id="ARBA00023157"/>
    </source>
</evidence>
<dbReference type="GO" id="GO:0016020">
    <property type="term" value="C:membrane"/>
    <property type="evidence" value="ECO:0007669"/>
    <property type="project" value="InterPro"/>
</dbReference>
<sequence>MRHSFTLGLGLFTAALVAGEAYTPKHEAGRCSIRGSCGKDSFFGPELPCPDNGLAKEPDHDARKQLVELCGPKWSTGPVCCEVNQIDALADQIKKANPIISSCPACKENFYNLFCTFTCSPDQSLFLNVTETKQKGDKSIVTELDQLISDEYGAGFFDSCKDVKFGPTNSNAMGFIGGGAKNYSSFLAFLGHKSLLGSPFQINFPKPSEYPEKGMDPLPMVPKKCNDEDENFRCSCVDCPAVCPALPEVSKSGSCHVGLLPCLSFAAIFTYSMVLLLIAVAIFGHIAWAKHTKRRNERLRLLEDVATSDDDDEEDMLDSGVMYDRPQRSYWINTVCDRAFNRLGYTAARFPAITIVTSIVVVGFLSLGWTKFEIEQNPARLWVSSSSSAAQEKAYFDSNFGPFYRAEQVFLVNDTNPSGPGPVMSYDTLKWWLEAEDQIRGLTGTQTGTTFDDICLKPTGDACVVQSVGGYLNDDISSVSPDTWEQTIRSCAESPVNCRPAFGQPLDPKMIFGGWQESGDVIDATALIITWVVNNDDEGSTQVEHAMDWEASLRDKLLRLQKEASERGLRLSFSTEISLEQELNKSTNTDAKIVVISYIIMFLYASLALGSTTISFQTLIRNPASCLVQSKFSLGVVGILIVLMSISASIGLFSFAGIKVTLIIAEVIPFIVLAVGVDNIFLIVHEFERINTSHPDEMVEIRIAKALGRMGPSILLSASTETIAFSLGAFVGMPAVRNFAIYAAGAVFINAVLQITMFVSILSLNQRRVEDRRVDCIPCVKIKTAGVHLGNGNGSSHSRFYEGSDEGFLQKFIRKTYAPALLGRKVKTAIVVVFLGIFAAAIALIPEVALGLDQRVAIPDGSYLIPYFNDLYDYFDSGPPVYFVTRELNITERKHQQQLCSRFTTCETESLTNILESERKRPEVSYLAATPASWIDDYFRWLDPSLDSCCVEGGSACFENRDPAWNITLHGMPEGQEFIHYLEKWIASPTDDDCPLGGQAAYGNALVIDAERNTIPASHFRTSHTPLHSQEDFIAAYASARRIADGMSEKSGLEVFPYSVYYIFFDQYTSIISLTVTLLCSALILILFISSILLGSLKTGAVVTVTVIMIVTDIIGTMAVFNVSLNAVSLVNLIICIGIGVEFCAHIARAFMFPSRSVMDRAKNKFQNRDARAWTALVNVGASVFSGITITKLVGVSVLAFTRSKIFEIYYFRIWLALVVFAATHALVFLPVALSLCGGEGYRDGESEGGLEEDLADRRYRALLPDEESDDEY</sequence>
<keyword evidence="4" id="KW-0153">Cholesterol metabolism</keyword>
<dbReference type="SUPFAM" id="SSF82866">
    <property type="entry name" value="Multidrug efflux transporter AcrB transmembrane domain"/>
    <property type="match status" value="2"/>
</dbReference>
<evidence type="ECO:0000313" key="18">
    <source>
        <dbReference type="EMBL" id="ESZ96734.1"/>
    </source>
</evidence>
<evidence type="ECO:0000259" key="17">
    <source>
        <dbReference type="PROSITE" id="PS50156"/>
    </source>
</evidence>
<feature type="transmembrane region" description="Helical" evidence="15">
    <location>
        <begin position="714"/>
        <end position="733"/>
    </location>
</feature>
<dbReference type="GO" id="GO:0008203">
    <property type="term" value="P:cholesterol metabolic process"/>
    <property type="evidence" value="ECO:0007669"/>
    <property type="project" value="UniProtKB-KW"/>
</dbReference>
<feature type="transmembrane region" description="Helical" evidence="15">
    <location>
        <begin position="739"/>
        <end position="764"/>
    </location>
</feature>
<dbReference type="HOGENOM" id="CLU_002359_0_1_1"/>
<dbReference type="Pfam" id="PF16414">
    <property type="entry name" value="NPC1_N"/>
    <property type="match status" value="1"/>
</dbReference>
<feature type="chain" id="PRO_5004922141" evidence="16">
    <location>
        <begin position="22"/>
        <end position="1273"/>
    </location>
</feature>
<feature type="transmembrane region" description="Helical" evidence="15">
    <location>
        <begin position="1101"/>
        <end position="1121"/>
    </location>
</feature>
<dbReference type="FunFam" id="1.20.1640.10:FF:000029">
    <property type="entry name" value="Putative Patched sphingolipid transporter"/>
    <property type="match status" value="1"/>
</dbReference>
<dbReference type="Gene3D" id="1.20.1640.10">
    <property type="entry name" value="Multidrug efflux transporter AcrB transmembrane domain"/>
    <property type="match status" value="2"/>
</dbReference>
<keyword evidence="5 15" id="KW-0812">Transmembrane</keyword>
<feature type="domain" description="SSD" evidence="17">
    <location>
        <begin position="590"/>
        <end position="764"/>
    </location>
</feature>
<protein>
    <submittedName>
        <fullName evidence="18">Patched sphingolipid transporter</fullName>
    </submittedName>
</protein>
<feature type="transmembrane region" description="Helical" evidence="15">
    <location>
        <begin position="662"/>
        <end position="684"/>
    </location>
</feature>
<keyword evidence="8" id="KW-0445">Lipid transport</keyword>
<evidence type="ECO:0000256" key="15">
    <source>
        <dbReference type="SAM" id="Phobius"/>
    </source>
</evidence>
<dbReference type="FunFam" id="1.20.1640.10:FF:000008">
    <property type="entry name" value="NPC intracellular cholesterol transporter 1"/>
    <property type="match status" value="1"/>
</dbReference>
<dbReference type="NCBIfam" id="TIGR00917">
    <property type="entry name" value="2A060601"/>
    <property type="match status" value="1"/>
</dbReference>
<dbReference type="InterPro" id="IPR000731">
    <property type="entry name" value="SSD"/>
</dbReference>
<dbReference type="GO" id="GO:0005319">
    <property type="term" value="F:lipid transporter activity"/>
    <property type="evidence" value="ECO:0007669"/>
    <property type="project" value="InterPro"/>
</dbReference>
<dbReference type="PROSITE" id="PS50156">
    <property type="entry name" value="SSD"/>
    <property type="match status" value="1"/>
</dbReference>
<dbReference type="GO" id="GO:0032934">
    <property type="term" value="F:sterol binding"/>
    <property type="evidence" value="ECO:0007669"/>
    <property type="project" value="TreeGrafter"/>
</dbReference>
<reference evidence="18 19" key="1">
    <citation type="journal article" date="2014" name="Genome Announc.">
        <title>Draft genome sequence of Sclerotinia borealis, a psychrophilic plant pathogenic fungus.</title>
        <authorList>
            <person name="Mardanov A.V."/>
            <person name="Beletsky A.V."/>
            <person name="Kadnikov V.V."/>
            <person name="Ignatov A.N."/>
            <person name="Ravin N.V."/>
        </authorList>
    </citation>
    <scope>NUCLEOTIDE SEQUENCE [LARGE SCALE GENOMIC DNA]</scope>
    <source>
        <strain evidence="19">F-4157</strain>
    </source>
</reference>
<evidence type="ECO:0000313" key="19">
    <source>
        <dbReference type="Proteomes" id="UP000019487"/>
    </source>
</evidence>
<evidence type="ECO:0000256" key="7">
    <source>
        <dbReference type="ARBA" id="ARBA00022989"/>
    </source>
</evidence>
<dbReference type="PANTHER" id="PTHR45727:SF2">
    <property type="entry name" value="NPC INTRACELLULAR CHOLESTEROL TRANSPORTER 1"/>
    <property type="match status" value="1"/>
</dbReference>
<evidence type="ECO:0000256" key="3">
    <source>
        <dbReference type="ARBA" id="ARBA00022448"/>
    </source>
</evidence>